<dbReference type="InterPro" id="IPR006115">
    <property type="entry name" value="6PGDH_NADP-bd"/>
</dbReference>
<keyword evidence="3" id="KW-1185">Reference proteome</keyword>
<name>C7ZLH5_FUSV7</name>
<feature type="non-terminal residue" evidence="2">
    <location>
        <position position="77"/>
    </location>
</feature>
<dbReference type="KEGG" id="nhe:NECHADRAFT_16163"/>
<dbReference type="VEuPathDB" id="FungiDB:NECHADRAFT_16163"/>
<dbReference type="Proteomes" id="UP000005206">
    <property type="component" value="Chromosome 15"/>
</dbReference>
<evidence type="ECO:0000313" key="3">
    <source>
        <dbReference type="Proteomes" id="UP000005206"/>
    </source>
</evidence>
<dbReference type="InParanoid" id="C7ZLH5"/>
<protein>
    <recommendedName>
        <fullName evidence="1">6-phosphogluconate dehydrogenase NADP-binding domain-containing protein</fullName>
    </recommendedName>
</protein>
<dbReference type="HOGENOM" id="CLU_2644723_0_0_1"/>
<feature type="non-terminal residue" evidence="2">
    <location>
        <position position="1"/>
    </location>
</feature>
<organism evidence="2 3">
    <name type="scientific">Fusarium vanettenii (strain ATCC MYA-4622 / CBS 123669 / FGSC 9596 / NRRL 45880 / 77-13-4)</name>
    <name type="common">Fusarium solani subsp. pisi</name>
    <dbReference type="NCBI Taxonomy" id="660122"/>
    <lineage>
        <taxon>Eukaryota</taxon>
        <taxon>Fungi</taxon>
        <taxon>Dikarya</taxon>
        <taxon>Ascomycota</taxon>
        <taxon>Pezizomycotina</taxon>
        <taxon>Sordariomycetes</taxon>
        <taxon>Hypocreomycetidae</taxon>
        <taxon>Hypocreales</taxon>
        <taxon>Nectriaceae</taxon>
        <taxon>Fusarium</taxon>
        <taxon>Fusarium solani species complex</taxon>
        <taxon>Fusarium vanettenii</taxon>
    </lineage>
</organism>
<dbReference type="SUPFAM" id="SSF51735">
    <property type="entry name" value="NAD(P)-binding Rossmann-fold domains"/>
    <property type="match status" value="1"/>
</dbReference>
<dbReference type="STRING" id="660122.C7ZLH5"/>
<accession>C7ZLH5</accession>
<dbReference type="Gene3D" id="3.40.50.720">
    <property type="entry name" value="NAD(P)-binding Rossmann-like Domain"/>
    <property type="match status" value="1"/>
</dbReference>
<dbReference type="RefSeq" id="XP_003040830.1">
    <property type="nucleotide sequence ID" value="XM_003040784.1"/>
</dbReference>
<dbReference type="PANTHER" id="PTHR43060">
    <property type="entry name" value="3-HYDROXYISOBUTYRATE DEHYDROGENASE-LIKE 1, MITOCHONDRIAL-RELATED"/>
    <property type="match status" value="1"/>
</dbReference>
<evidence type="ECO:0000259" key="1">
    <source>
        <dbReference type="Pfam" id="PF03446"/>
    </source>
</evidence>
<dbReference type="Pfam" id="PF03446">
    <property type="entry name" value="NAD_binding_2"/>
    <property type="match status" value="1"/>
</dbReference>
<proteinExistence type="predicted"/>
<gene>
    <name evidence="2" type="ORF">NECHADRAFT_16163</name>
</gene>
<dbReference type="InterPro" id="IPR036291">
    <property type="entry name" value="NAD(P)-bd_dom_sf"/>
</dbReference>
<evidence type="ECO:0000313" key="2">
    <source>
        <dbReference type="EMBL" id="EEU35117.1"/>
    </source>
</evidence>
<dbReference type="AlphaFoldDB" id="C7ZLH5"/>
<dbReference type="EMBL" id="GG698945">
    <property type="protein sequence ID" value="EEU35117.1"/>
    <property type="molecule type" value="Genomic_DNA"/>
</dbReference>
<dbReference type="GeneID" id="9679284"/>
<dbReference type="GO" id="GO:0050661">
    <property type="term" value="F:NADP binding"/>
    <property type="evidence" value="ECO:0007669"/>
    <property type="project" value="InterPro"/>
</dbReference>
<sequence length="77" mass="8109">SLPRVSVCGLGAMGIGMPRNLIMNGFTVSGYEIVPALVDMFVQRGGKAILSPKEAAEAAEALLVIVINHFQVSSAFF</sequence>
<feature type="domain" description="6-phosphogluconate dehydrogenase NADP-binding" evidence="1">
    <location>
        <begin position="5"/>
        <end position="75"/>
    </location>
</feature>
<reference evidence="2 3" key="1">
    <citation type="journal article" date="2009" name="PLoS Genet.">
        <title>The genome of Nectria haematococca: contribution of supernumerary chromosomes to gene expansion.</title>
        <authorList>
            <person name="Coleman J.J."/>
            <person name="Rounsley S.D."/>
            <person name="Rodriguez-Carres M."/>
            <person name="Kuo A."/>
            <person name="Wasmann C.C."/>
            <person name="Grimwood J."/>
            <person name="Schmutz J."/>
            <person name="Taga M."/>
            <person name="White G.J."/>
            <person name="Zhou S."/>
            <person name="Schwartz D.C."/>
            <person name="Freitag M."/>
            <person name="Ma L.J."/>
            <person name="Danchin E.G."/>
            <person name="Henrissat B."/>
            <person name="Coutinho P.M."/>
            <person name="Nelson D.R."/>
            <person name="Straney D."/>
            <person name="Napoli C.A."/>
            <person name="Barker B.M."/>
            <person name="Gribskov M."/>
            <person name="Rep M."/>
            <person name="Kroken S."/>
            <person name="Molnar I."/>
            <person name="Rensing C."/>
            <person name="Kennell J.C."/>
            <person name="Zamora J."/>
            <person name="Farman M.L."/>
            <person name="Selker E.U."/>
            <person name="Salamov A."/>
            <person name="Shapiro H."/>
            <person name="Pangilinan J."/>
            <person name="Lindquist E."/>
            <person name="Lamers C."/>
            <person name="Grigoriev I.V."/>
            <person name="Geiser D.M."/>
            <person name="Covert S.F."/>
            <person name="Temporini E."/>
            <person name="Vanetten H.D."/>
        </authorList>
    </citation>
    <scope>NUCLEOTIDE SEQUENCE [LARGE SCALE GENOMIC DNA]</scope>
    <source>
        <strain evidence="3">ATCC MYA-4622 / CBS 123669 / FGSC 9596 / NRRL 45880 / 77-13-4</strain>
    </source>
</reference>
<dbReference type="OrthoDB" id="48988at2759"/>